<evidence type="ECO:0000256" key="3">
    <source>
        <dbReference type="ARBA" id="ARBA00022801"/>
    </source>
</evidence>
<dbReference type="Proteomes" id="UP000318080">
    <property type="component" value="Unassembled WGS sequence"/>
</dbReference>
<evidence type="ECO:0000256" key="2">
    <source>
        <dbReference type="ARBA" id="ARBA00022763"/>
    </source>
</evidence>
<dbReference type="GO" id="GO:0006281">
    <property type="term" value="P:DNA repair"/>
    <property type="evidence" value="ECO:0007669"/>
    <property type="project" value="UniProtKB-KW"/>
</dbReference>
<dbReference type="GO" id="GO:0003677">
    <property type="term" value="F:DNA binding"/>
    <property type="evidence" value="ECO:0007669"/>
    <property type="project" value="UniProtKB-KW"/>
</dbReference>
<protein>
    <submittedName>
        <fullName evidence="10">ATP-dependent DNA helicase RecG</fullName>
    </submittedName>
</protein>
<organism evidence="10 11">
    <name type="scientific">Corynebacterium phoceense</name>
    <dbReference type="NCBI Taxonomy" id="1686286"/>
    <lineage>
        <taxon>Bacteria</taxon>
        <taxon>Bacillati</taxon>
        <taxon>Actinomycetota</taxon>
        <taxon>Actinomycetes</taxon>
        <taxon>Mycobacteriales</taxon>
        <taxon>Corynebacteriaceae</taxon>
        <taxon>Corynebacterium</taxon>
    </lineage>
</organism>
<dbReference type="SUPFAM" id="SSF52540">
    <property type="entry name" value="P-loop containing nucleoside triphosphate hydrolases"/>
    <property type="match status" value="2"/>
</dbReference>
<keyword evidence="3" id="KW-0378">Hydrolase</keyword>
<gene>
    <name evidence="10" type="ORF">EJK80_08435</name>
</gene>
<keyword evidence="4 10" id="KW-0347">Helicase</keyword>
<evidence type="ECO:0000256" key="6">
    <source>
        <dbReference type="ARBA" id="ARBA00023125"/>
    </source>
</evidence>
<feature type="domain" description="Helicase ATP-binding" evidence="8">
    <location>
        <begin position="286"/>
        <end position="447"/>
    </location>
</feature>
<name>A0A540R680_9CORY</name>
<keyword evidence="5" id="KW-0067">ATP-binding</keyword>
<dbReference type="PROSITE" id="PS51194">
    <property type="entry name" value="HELICASE_CTER"/>
    <property type="match status" value="1"/>
</dbReference>
<evidence type="ECO:0000256" key="5">
    <source>
        <dbReference type="ARBA" id="ARBA00022840"/>
    </source>
</evidence>
<dbReference type="EMBL" id="VHIR01000011">
    <property type="protein sequence ID" value="TQE43192.1"/>
    <property type="molecule type" value="Genomic_DNA"/>
</dbReference>
<keyword evidence="2" id="KW-0227">DNA damage</keyword>
<dbReference type="InterPro" id="IPR027417">
    <property type="entry name" value="P-loop_NTPase"/>
</dbReference>
<comment type="caution">
    <text evidence="10">The sequence shown here is derived from an EMBL/GenBank/DDBJ whole genome shotgun (WGS) entry which is preliminary data.</text>
</comment>
<dbReference type="SMART" id="SM00487">
    <property type="entry name" value="DEXDc"/>
    <property type="match status" value="1"/>
</dbReference>
<reference evidence="10 11" key="1">
    <citation type="submission" date="2019-06" db="EMBL/GenBank/DDBJ databases">
        <title>Draft genome of C. phoceense Strain 272.</title>
        <authorList>
            <person name="Pacheco L.G.C."/>
            <person name="Barberis C.M."/>
            <person name="Almuzara M.N."/>
            <person name="Traglia G.M."/>
            <person name="Santos C.S."/>
            <person name="Rocha D.J.P.G."/>
            <person name="Aguiar E.R.G.R."/>
            <person name="Vay C.A."/>
        </authorList>
    </citation>
    <scope>NUCLEOTIDE SEQUENCE [LARGE SCALE GENOMIC DNA]</scope>
    <source>
        <strain evidence="10 11">272</strain>
    </source>
</reference>
<keyword evidence="7" id="KW-0234">DNA repair</keyword>
<evidence type="ECO:0000259" key="9">
    <source>
        <dbReference type="PROSITE" id="PS51194"/>
    </source>
</evidence>
<dbReference type="GO" id="GO:0016787">
    <property type="term" value="F:hydrolase activity"/>
    <property type="evidence" value="ECO:0007669"/>
    <property type="project" value="UniProtKB-KW"/>
</dbReference>
<dbReference type="InterPro" id="IPR047112">
    <property type="entry name" value="RecG/Mfd"/>
</dbReference>
<evidence type="ECO:0000256" key="7">
    <source>
        <dbReference type="ARBA" id="ARBA00023204"/>
    </source>
</evidence>
<sequence>MLGWRDDRPLADVLPAEAVKTLRKSFKFSTCGDLLAHYPRTYLRGSTDVGAGGAIEGEYVTVTASVVNVTQSETRTGKRVINVALDNGFQAAFFGQMWVFRVLRPGARVIIAGKLKFFRHTPQLQNPKFMLLGKDAKKAQGTKEFRELAMFGSLAELLADRPWIPIYPATDKVSSWFLLGAIHQVLESLPEIPEPLDYEVPLSYDQALRQVHEPPFEGPYMAIHRLKYNEALTVGLVMALRRRDALGHVAPALPPREDGLRAALLSSLPFELTQGQRDVLGEISHDISQVFPMQRLLQGEVGSGKTMVALLAMLQAADCGYQSALLAPTEVLAAQHFASIFAQAPAGVNVVLLTGSMKTAAKRQALLDIVSGEADIVIGTHAIIQDTVEFYDLGLVVVDEQHRFGVEQRDTLRGKAQQYPHMLVMTATPIPRTIAMTVFGDLSVSTLRELPGGRKPIQSFVVPESNEAWVARGWARIREEVAKGHQAYIVAPRIEEAGGVKKLMEELEFGPLRGLRLAMLHGKMSDKDEVMAAFARGEYDVLVATTVIEVGVDVPNATIMLIRESENFGVSQLHQLRGRVGRGGNASLCLFHTLAAPGSASFQRVNAIAQTSSGFDLAELDLANRKEGDILGTLQSGEHRTLRLLNLLTDGETISRASFDATGLVARNEQLARELVAELTEDEQAYLDKS</sequence>
<dbReference type="CDD" id="cd17992">
    <property type="entry name" value="DEXHc_RecG"/>
    <property type="match status" value="1"/>
</dbReference>
<evidence type="ECO:0000259" key="8">
    <source>
        <dbReference type="PROSITE" id="PS51192"/>
    </source>
</evidence>
<dbReference type="Pfam" id="PF00271">
    <property type="entry name" value="Helicase_C"/>
    <property type="match status" value="1"/>
</dbReference>
<dbReference type="CDD" id="cd04488">
    <property type="entry name" value="RecG_wedge_OBF"/>
    <property type="match status" value="1"/>
</dbReference>
<feature type="domain" description="Helicase C-terminal" evidence="9">
    <location>
        <begin position="456"/>
        <end position="623"/>
    </location>
</feature>
<dbReference type="InterPro" id="IPR001650">
    <property type="entry name" value="Helicase_C-like"/>
</dbReference>
<keyword evidence="1" id="KW-0547">Nucleotide-binding</keyword>
<proteinExistence type="predicted"/>
<evidence type="ECO:0000313" key="11">
    <source>
        <dbReference type="Proteomes" id="UP000318080"/>
    </source>
</evidence>
<dbReference type="PROSITE" id="PS51192">
    <property type="entry name" value="HELICASE_ATP_BIND_1"/>
    <property type="match status" value="1"/>
</dbReference>
<dbReference type="InterPro" id="IPR012340">
    <property type="entry name" value="NA-bd_OB-fold"/>
</dbReference>
<dbReference type="AlphaFoldDB" id="A0A540R680"/>
<evidence type="ECO:0000256" key="4">
    <source>
        <dbReference type="ARBA" id="ARBA00022806"/>
    </source>
</evidence>
<dbReference type="GO" id="GO:0003678">
    <property type="term" value="F:DNA helicase activity"/>
    <property type="evidence" value="ECO:0007669"/>
    <property type="project" value="TreeGrafter"/>
</dbReference>
<dbReference type="Pfam" id="PF00270">
    <property type="entry name" value="DEAD"/>
    <property type="match status" value="1"/>
</dbReference>
<dbReference type="RefSeq" id="WP_066510371.1">
    <property type="nucleotide sequence ID" value="NZ_VHIR01000011.1"/>
</dbReference>
<accession>A0A540R680</accession>
<dbReference type="SUPFAM" id="SSF50249">
    <property type="entry name" value="Nucleic acid-binding proteins"/>
    <property type="match status" value="1"/>
</dbReference>
<dbReference type="GO" id="GO:0005524">
    <property type="term" value="F:ATP binding"/>
    <property type="evidence" value="ECO:0007669"/>
    <property type="project" value="UniProtKB-KW"/>
</dbReference>
<dbReference type="SMART" id="SM00490">
    <property type="entry name" value="HELICc"/>
    <property type="match status" value="1"/>
</dbReference>
<evidence type="ECO:0000313" key="10">
    <source>
        <dbReference type="EMBL" id="TQE43192.1"/>
    </source>
</evidence>
<dbReference type="InterPro" id="IPR011545">
    <property type="entry name" value="DEAD/DEAH_box_helicase_dom"/>
</dbReference>
<dbReference type="InterPro" id="IPR014001">
    <property type="entry name" value="Helicase_ATP-bd"/>
</dbReference>
<keyword evidence="6" id="KW-0238">DNA-binding</keyword>
<dbReference type="PANTHER" id="PTHR47964:SF1">
    <property type="entry name" value="ATP-DEPENDENT DNA HELICASE HOMOLOG RECG, CHLOROPLASTIC"/>
    <property type="match status" value="1"/>
</dbReference>
<evidence type="ECO:0000256" key="1">
    <source>
        <dbReference type="ARBA" id="ARBA00022741"/>
    </source>
</evidence>
<dbReference type="PANTHER" id="PTHR47964">
    <property type="entry name" value="ATP-DEPENDENT DNA HELICASE HOMOLOG RECG, CHLOROPLASTIC"/>
    <property type="match status" value="1"/>
</dbReference>
<keyword evidence="11" id="KW-1185">Reference proteome</keyword>
<dbReference type="Gene3D" id="3.40.50.300">
    <property type="entry name" value="P-loop containing nucleotide triphosphate hydrolases"/>
    <property type="match status" value="2"/>
</dbReference>
<dbReference type="Gene3D" id="2.40.50.140">
    <property type="entry name" value="Nucleic acid-binding proteins"/>
    <property type="match status" value="1"/>
</dbReference>
<dbReference type="STRING" id="1686286.GCA_900092335_01668"/>